<evidence type="ECO:0000256" key="1">
    <source>
        <dbReference type="SAM" id="MobiDB-lite"/>
    </source>
</evidence>
<reference evidence="3" key="1">
    <citation type="journal article" date="2019" name="Int. J. Syst. Evol. Microbiol.">
        <title>The Global Catalogue of Microorganisms (GCM) 10K type strain sequencing project: providing services to taxonomists for standard genome sequencing and annotation.</title>
        <authorList>
            <consortium name="The Broad Institute Genomics Platform"/>
            <consortium name="The Broad Institute Genome Sequencing Center for Infectious Disease"/>
            <person name="Wu L."/>
            <person name="Ma J."/>
        </authorList>
    </citation>
    <scope>NUCLEOTIDE SEQUENCE [LARGE SCALE GENOMIC DNA]</scope>
    <source>
        <strain evidence="3">JCM 16022</strain>
    </source>
</reference>
<evidence type="ECO:0000313" key="3">
    <source>
        <dbReference type="Proteomes" id="UP001501771"/>
    </source>
</evidence>
<dbReference type="Proteomes" id="UP001501771">
    <property type="component" value="Unassembled WGS sequence"/>
</dbReference>
<dbReference type="RefSeq" id="WP_344150810.1">
    <property type="nucleotide sequence ID" value="NZ_BAAAQR010000005.1"/>
</dbReference>
<name>A0ABP5LCR4_9ACTN</name>
<organism evidence="2 3">
    <name type="scientific">Nocardioides koreensis</name>
    <dbReference type="NCBI Taxonomy" id="433651"/>
    <lineage>
        <taxon>Bacteria</taxon>
        <taxon>Bacillati</taxon>
        <taxon>Actinomycetota</taxon>
        <taxon>Actinomycetes</taxon>
        <taxon>Propionibacteriales</taxon>
        <taxon>Nocardioidaceae</taxon>
        <taxon>Nocardioides</taxon>
    </lineage>
</organism>
<sequence length="455" mass="49208">MSGLDAARAVADAVLYEGYVLYPYRASSSKNQVRWQWGVLMPEDAVAADPSERAGCRTDVVLDGRDPSLRVTVRFLQVQQRYVEGPDGERVDRLDAGDATYVPWDEAREQEVALDVPLDAGLSTTVDVPGGTTTEELPDGAGRLVRVREPLRVRVDVSTVRPVSPYPVRLVSVRVANATGAPATPAPDRPAWLRRALVACHLLLESPDASFVSQLEPAEWASGLVGECVNDGLFPVLAGPVGQAHVVLASPIILYDHPELAPQSETSFFDALEIDELLSLRTMTLSEEEKREVRGTDPRTAALLREVDDMPPELWERLHGTVRYVDAMTAGVTEPAAPPDVPWWDPGSDGSVDPEHDAVRIGPVEVRRGSRVLLRPGARRADAHDLFLAGRPATVAAVLHDVDGHQHLAVTVDDDPGSDLKAAHGRFLYFAPDEVEPFDTAPSSPTQEPPSGVGG</sequence>
<protein>
    <submittedName>
        <fullName evidence="2">Uncharacterized protein</fullName>
    </submittedName>
</protein>
<gene>
    <name evidence="2" type="ORF">GCM10009844_19610</name>
</gene>
<dbReference type="EMBL" id="BAAAQR010000005">
    <property type="protein sequence ID" value="GAA2145193.1"/>
    <property type="molecule type" value="Genomic_DNA"/>
</dbReference>
<feature type="region of interest" description="Disordered" evidence="1">
    <location>
        <begin position="434"/>
        <end position="455"/>
    </location>
</feature>
<comment type="caution">
    <text evidence="2">The sequence shown here is derived from an EMBL/GenBank/DDBJ whole genome shotgun (WGS) entry which is preliminary data.</text>
</comment>
<keyword evidence="3" id="KW-1185">Reference proteome</keyword>
<proteinExistence type="predicted"/>
<accession>A0ABP5LCR4</accession>
<evidence type="ECO:0000313" key="2">
    <source>
        <dbReference type="EMBL" id="GAA2145193.1"/>
    </source>
</evidence>